<dbReference type="Pfam" id="PF14072">
    <property type="entry name" value="DndB"/>
    <property type="match status" value="1"/>
</dbReference>
<evidence type="ECO:0000313" key="2">
    <source>
        <dbReference type="EMBL" id="GAA4019235.1"/>
    </source>
</evidence>
<organism evidence="2 3">
    <name type="scientific">Sphingomonas swuensis</name>
    <dbReference type="NCBI Taxonomy" id="977800"/>
    <lineage>
        <taxon>Bacteria</taxon>
        <taxon>Pseudomonadati</taxon>
        <taxon>Pseudomonadota</taxon>
        <taxon>Alphaproteobacteria</taxon>
        <taxon>Sphingomonadales</taxon>
        <taxon>Sphingomonadaceae</taxon>
        <taxon>Sphingomonas</taxon>
    </lineage>
</organism>
<proteinExistence type="predicted"/>
<sequence length="672" mass="74896">MDGFDVPGSQSPHYTEAWPILSGTMNLSGSEIPFYQAMIPLKSVVDQLDLVENLPSDLRANWRLEELFQREIDWERVREDLVKGYLKRPNKLKFFSTLTVALLPLDDEGMLAPKYGDVVSPPVPLDWAKAPVWETRSIGSVEIVAHASLPNGALRWDPKRIFAATIDGQHRLAALKTLVKDGHLPSKTFDSRLSVMFLVLDPRAGFVLAQGQAGEDDNPILTVVREIFIDLNMHSKTVARARQILLSDQDIEARCLRELIATRVGVEEEGRLPLGLIHWQGNESAKFNIAERTAPFITTVELLYAIIKDLLDLKRPKDPLDPEQVRKFVSTIESSVSLDAFLKEKSAKYQLKSLASYVEEHHLKKDFETSFVNPSAPYVRAIADSFSALWRPVLLDVLTKFRPYADFIIEVEKRGGIKGDIAHYMVQPPAAQKQLRAQWGEDTPVKVDGPLAELHKMKSSDWAFYAVFQKALFRATKVALQQYSVIPGYTQQPFNVAWTSFLNDIDGRGGFKVKEKLGDNPLWAGVGLSPIGNTITWSEAAVQRISSLITLWWYFYSNDLSAPSQFIKKVAASQGAERFPAAKGLLGSLRKGVEGLVRAHDPEVSEAKLKKRVDERLNELMAFARSVTAKESNDKALDSISDEAAAPIALVVGGDTGDESDQSETLTMPNSE</sequence>
<feature type="compositionally biased region" description="Polar residues" evidence="1">
    <location>
        <begin position="663"/>
        <end position="672"/>
    </location>
</feature>
<reference evidence="3" key="1">
    <citation type="journal article" date="2019" name="Int. J. Syst. Evol. Microbiol.">
        <title>The Global Catalogue of Microorganisms (GCM) 10K type strain sequencing project: providing services to taxonomists for standard genome sequencing and annotation.</title>
        <authorList>
            <consortium name="The Broad Institute Genomics Platform"/>
            <consortium name="The Broad Institute Genome Sequencing Center for Infectious Disease"/>
            <person name="Wu L."/>
            <person name="Ma J."/>
        </authorList>
    </citation>
    <scope>NUCLEOTIDE SEQUENCE [LARGE SCALE GENOMIC DNA]</scope>
    <source>
        <strain evidence="3">JCM 17563</strain>
    </source>
</reference>
<feature type="region of interest" description="Disordered" evidence="1">
    <location>
        <begin position="653"/>
        <end position="672"/>
    </location>
</feature>
<evidence type="ECO:0000256" key="1">
    <source>
        <dbReference type="SAM" id="MobiDB-lite"/>
    </source>
</evidence>
<dbReference type="Proteomes" id="UP001500235">
    <property type="component" value="Unassembled WGS sequence"/>
</dbReference>
<dbReference type="EMBL" id="BAABBQ010000001">
    <property type="protein sequence ID" value="GAA4019235.1"/>
    <property type="molecule type" value="Genomic_DNA"/>
</dbReference>
<dbReference type="RefSeq" id="WP_344707150.1">
    <property type="nucleotide sequence ID" value="NZ_BAABBQ010000001.1"/>
</dbReference>
<gene>
    <name evidence="2" type="ORF">GCM10022280_18750</name>
</gene>
<keyword evidence="3" id="KW-1185">Reference proteome</keyword>
<evidence type="ECO:0000313" key="3">
    <source>
        <dbReference type="Proteomes" id="UP001500235"/>
    </source>
</evidence>
<accession>A0ABP7T0E0</accession>
<protein>
    <recommendedName>
        <fullName evidence="4">DGQHR domain-containing protein</fullName>
    </recommendedName>
</protein>
<name>A0ABP7T0E0_9SPHN</name>
<dbReference type="InterPro" id="IPR017642">
    <property type="entry name" value="DNA_S_mod_DndB"/>
</dbReference>
<comment type="caution">
    <text evidence="2">The sequence shown here is derived from an EMBL/GenBank/DDBJ whole genome shotgun (WGS) entry which is preliminary data.</text>
</comment>
<evidence type="ECO:0008006" key="4">
    <source>
        <dbReference type="Google" id="ProtNLM"/>
    </source>
</evidence>